<keyword evidence="8" id="KW-1185">Reference proteome</keyword>
<keyword evidence="2 4" id="KW-0195">Cyclin</keyword>
<dbReference type="InterPro" id="IPR006671">
    <property type="entry name" value="Cyclin_N"/>
</dbReference>
<keyword evidence="3" id="KW-0131">Cell cycle</keyword>
<feature type="domain" description="Cyclin-like" evidence="5">
    <location>
        <begin position="71"/>
        <end position="157"/>
    </location>
</feature>
<evidence type="ECO:0000256" key="1">
    <source>
        <dbReference type="ARBA" id="ARBA00022618"/>
    </source>
</evidence>
<evidence type="ECO:0000259" key="5">
    <source>
        <dbReference type="SMART" id="SM00385"/>
    </source>
</evidence>
<evidence type="ECO:0000313" key="7">
    <source>
        <dbReference type="EMBL" id="CAF1425592.1"/>
    </source>
</evidence>
<comment type="similarity">
    <text evidence="4">Belongs to the cyclin family.</text>
</comment>
<evidence type="ECO:0000313" key="8">
    <source>
        <dbReference type="Proteomes" id="UP000663870"/>
    </source>
</evidence>
<evidence type="ECO:0000256" key="4">
    <source>
        <dbReference type="RuleBase" id="RU000383"/>
    </source>
</evidence>
<dbReference type="PROSITE" id="PS00292">
    <property type="entry name" value="CYCLINS"/>
    <property type="match status" value="1"/>
</dbReference>
<dbReference type="SMART" id="SM00385">
    <property type="entry name" value="CYCLIN"/>
    <property type="match status" value="1"/>
</dbReference>
<evidence type="ECO:0000256" key="3">
    <source>
        <dbReference type="ARBA" id="ARBA00023306"/>
    </source>
</evidence>
<dbReference type="Proteomes" id="UP000663854">
    <property type="component" value="Unassembled WGS sequence"/>
</dbReference>
<dbReference type="FunFam" id="1.10.472.10:FF:000006">
    <property type="entry name" value="Cyclin I"/>
    <property type="match status" value="1"/>
</dbReference>
<proteinExistence type="inferred from homology"/>
<evidence type="ECO:0000256" key="2">
    <source>
        <dbReference type="ARBA" id="ARBA00023127"/>
    </source>
</evidence>
<accession>A0A815MPE7</accession>
<dbReference type="Pfam" id="PF00134">
    <property type="entry name" value="Cyclin_N"/>
    <property type="match status" value="1"/>
</dbReference>
<dbReference type="Proteomes" id="UP000663870">
    <property type="component" value="Unassembled WGS sequence"/>
</dbReference>
<reference evidence="7" key="1">
    <citation type="submission" date="2021-02" db="EMBL/GenBank/DDBJ databases">
        <authorList>
            <person name="Nowell W R."/>
        </authorList>
    </citation>
    <scope>NUCLEOTIDE SEQUENCE</scope>
</reference>
<dbReference type="InterPro" id="IPR039361">
    <property type="entry name" value="Cyclin"/>
</dbReference>
<dbReference type="PANTHER" id="PTHR10177">
    <property type="entry name" value="CYCLINS"/>
    <property type="match status" value="1"/>
</dbReference>
<dbReference type="AlphaFoldDB" id="A0A815MPE7"/>
<evidence type="ECO:0000313" key="6">
    <source>
        <dbReference type="EMBL" id="CAF1171556.1"/>
    </source>
</evidence>
<name>A0A815MPE7_9BILA</name>
<dbReference type="InterPro" id="IPR036915">
    <property type="entry name" value="Cyclin-like_sf"/>
</dbReference>
<dbReference type="SUPFAM" id="SSF47954">
    <property type="entry name" value="Cyclin-like"/>
    <property type="match status" value="1"/>
</dbReference>
<dbReference type="GO" id="GO:0051301">
    <property type="term" value="P:cell division"/>
    <property type="evidence" value="ECO:0007669"/>
    <property type="project" value="UniProtKB-KW"/>
</dbReference>
<gene>
    <name evidence="7" type="ORF">JXQ802_LOCUS36119</name>
    <name evidence="6" type="ORF">PYM288_LOCUS23301</name>
</gene>
<comment type="caution">
    <text evidence="7">The sequence shown here is derived from an EMBL/GenBank/DDBJ whole genome shotgun (WGS) entry which is preliminary data.</text>
</comment>
<dbReference type="Gene3D" id="1.10.472.10">
    <property type="entry name" value="Cyclin-like"/>
    <property type="match status" value="2"/>
</dbReference>
<dbReference type="EMBL" id="CAJNOL010001833">
    <property type="protein sequence ID" value="CAF1425592.1"/>
    <property type="molecule type" value="Genomic_DNA"/>
</dbReference>
<protein>
    <recommendedName>
        <fullName evidence="5">Cyclin-like domain-containing protein</fullName>
    </recommendedName>
</protein>
<sequence length="323" mass="37406">MIFVFNNNSSRQITKLDIYQLGSKDSADQKQQQVIISERLCSKEDRTWKERKFNQTKLDEVNSFQRNYVSSWLRKIAASMHFGTDTYALSVELLDRFLATLKVRPKFLECLAVGCLYIAAKCKEEDDTISITPEFVIDCNANCSANELLRMERLILEKFEWFADFVTAVDFLQIYFALLLLKLGRQEEENNEKIVVEKYIDLELKLASCLQDHRLASFKPRILALALISLEFEKQQANESEINMDWLASITYLQQLAKVESHALLSCRDLIVRLLPSYKVVRLELSDLRFISHAYNPLKPLINLSDRPTYADVVCGRTLPIVQ</sequence>
<dbReference type="EMBL" id="CAJNOH010001069">
    <property type="protein sequence ID" value="CAF1171556.1"/>
    <property type="molecule type" value="Genomic_DNA"/>
</dbReference>
<organism evidence="7 8">
    <name type="scientific">Rotaria sordida</name>
    <dbReference type="NCBI Taxonomy" id="392033"/>
    <lineage>
        <taxon>Eukaryota</taxon>
        <taxon>Metazoa</taxon>
        <taxon>Spiralia</taxon>
        <taxon>Gnathifera</taxon>
        <taxon>Rotifera</taxon>
        <taxon>Eurotatoria</taxon>
        <taxon>Bdelloidea</taxon>
        <taxon>Philodinida</taxon>
        <taxon>Philodinidae</taxon>
        <taxon>Rotaria</taxon>
    </lineage>
</organism>
<dbReference type="InterPro" id="IPR013763">
    <property type="entry name" value="Cyclin-like_dom"/>
</dbReference>
<keyword evidence="1" id="KW-0132">Cell division</keyword>
<dbReference type="InterPro" id="IPR048258">
    <property type="entry name" value="Cyclins_cyclin-box"/>
</dbReference>